<dbReference type="Gene3D" id="3.30.160.60">
    <property type="entry name" value="Classic Zinc Finger"/>
    <property type="match status" value="5"/>
</dbReference>
<evidence type="ECO:0000256" key="5">
    <source>
        <dbReference type="PROSITE-ProRule" id="PRU00042"/>
    </source>
</evidence>
<evidence type="ECO:0000313" key="9">
    <source>
        <dbReference type="RefSeq" id="XP_034101340.1"/>
    </source>
</evidence>
<dbReference type="FunFam" id="3.30.160.60:FF:002343">
    <property type="entry name" value="Zinc finger protein 33A"/>
    <property type="match status" value="1"/>
</dbReference>
<dbReference type="Pfam" id="PF13912">
    <property type="entry name" value="zf-C2H2_6"/>
    <property type="match status" value="1"/>
</dbReference>
<keyword evidence="4" id="KW-0862">Zinc</keyword>
<feature type="domain" description="C2H2-type" evidence="6">
    <location>
        <begin position="391"/>
        <end position="418"/>
    </location>
</feature>
<dbReference type="OrthoDB" id="427030at2759"/>
<feature type="domain" description="C2H2-type" evidence="6">
    <location>
        <begin position="531"/>
        <end position="558"/>
    </location>
</feature>
<dbReference type="RefSeq" id="XP_034101340.1">
    <property type="nucleotide sequence ID" value="XM_034245449.2"/>
</dbReference>
<dbReference type="GeneID" id="117566017"/>
<keyword evidence="2" id="KW-0677">Repeat</keyword>
<gene>
    <name evidence="9" type="primary">LOC117566017</name>
</gene>
<dbReference type="FunFam" id="3.30.160.60:FF:000446">
    <property type="entry name" value="Zinc finger protein"/>
    <property type="match status" value="1"/>
</dbReference>
<dbReference type="GO" id="GO:0003677">
    <property type="term" value="F:DNA binding"/>
    <property type="evidence" value="ECO:0007669"/>
    <property type="project" value="UniProtKB-ARBA"/>
</dbReference>
<dbReference type="Pfam" id="PF12874">
    <property type="entry name" value="zf-met"/>
    <property type="match status" value="1"/>
</dbReference>
<dbReference type="SMART" id="SM00595">
    <property type="entry name" value="MADF"/>
    <property type="match status" value="2"/>
</dbReference>
<reference evidence="9" key="1">
    <citation type="submission" date="2025-08" db="UniProtKB">
        <authorList>
            <consortium name="RefSeq"/>
        </authorList>
    </citation>
    <scope>IDENTIFICATION</scope>
    <source>
        <strain evidence="9">15112-1751.03</strain>
        <tissue evidence="9">Whole Adult</tissue>
    </source>
</reference>
<organism evidence="8 9">
    <name type="scientific">Drosophila albomicans</name>
    <name type="common">Fruit fly</name>
    <dbReference type="NCBI Taxonomy" id="7291"/>
    <lineage>
        <taxon>Eukaryota</taxon>
        <taxon>Metazoa</taxon>
        <taxon>Ecdysozoa</taxon>
        <taxon>Arthropoda</taxon>
        <taxon>Hexapoda</taxon>
        <taxon>Insecta</taxon>
        <taxon>Pterygota</taxon>
        <taxon>Neoptera</taxon>
        <taxon>Endopterygota</taxon>
        <taxon>Diptera</taxon>
        <taxon>Brachycera</taxon>
        <taxon>Muscomorpha</taxon>
        <taxon>Ephydroidea</taxon>
        <taxon>Drosophilidae</taxon>
        <taxon>Drosophila</taxon>
    </lineage>
</organism>
<name>A0A6P8WST4_DROAB</name>
<evidence type="ECO:0000256" key="2">
    <source>
        <dbReference type="ARBA" id="ARBA00022737"/>
    </source>
</evidence>
<dbReference type="GO" id="GO:0005634">
    <property type="term" value="C:nucleus"/>
    <property type="evidence" value="ECO:0007669"/>
    <property type="project" value="UniProtKB-ARBA"/>
</dbReference>
<protein>
    <submittedName>
        <fullName evidence="9">Zinc finger protein 773-like</fullName>
    </submittedName>
</protein>
<proteinExistence type="predicted"/>
<feature type="domain" description="C2H2-type" evidence="6">
    <location>
        <begin position="447"/>
        <end position="474"/>
    </location>
</feature>
<dbReference type="Proteomes" id="UP000515160">
    <property type="component" value="Chromosome X"/>
</dbReference>
<evidence type="ECO:0000256" key="1">
    <source>
        <dbReference type="ARBA" id="ARBA00022723"/>
    </source>
</evidence>
<feature type="domain" description="C2H2-type" evidence="6">
    <location>
        <begin position="363"/>
        <end position="390"/>
    </location>
</feature>
<sequence length="566" mass="66581">MPPHYERCGEIVWQCKRTTRSFAFKCIYCDHQASAFHNFKRHLETQHAEEIKIEIDVPESTTMRQTRSNQREPIATAEAEPLTEPVKLEEMDPLDCQEEASESDVEAEQLFDMTSYSDSEIEDAVGQQLDIASTDVSHFWLKEHPIMHALIAEYKAAQLLWDRGLLEYRNYKKRGEACEQIANQLNEEFEQQLKPQQINELTKQLRTVYADEQRRRQRQPADADTAEVWYCQALSFLGENARRKANHTLNAALPVPQLTAEQNVKFIELYQRCQRLWDMQDLTCRLRHVRVEAKNKLLQLCRTELQLTLQPSQLQRYIKHMRRSFLQEKSRRYECKRKGLTYKARGGCYQQQLQFLDAHMPPFQCQHCDQLLSSMDRYKVHLAEHDGSLPFMCPFCDRGFTRSDNCVIHVRRHTQDFTQTCDECGKRFANTTDLQVHRRQHTGEKPYCCDVCGRRFATCSFFERHKRRHERRPAGKCQVCGKIFYERTRLNDHMKGHLNVRDKVCDVCNKAFTSAKYLRQHKEIHAALKRYSCKVCGKRFAQYAGLKGHMKSHDGSLRSVAKKKEN</sequence>
<evidence type="ECO:0000313" key="8">
    <source>
        <dbReference type="Proteomes" id="UP000515160"/>
    </source>
</evidence>
<keyword evidence="8" id="KW-1185">Reference proteome</keyword>
<dbReference type="Pfam" id="PF10545">
    <property type="entry name" value="MADF_DNA_bdg"/>
    <property type="match status" value="1"/>
</dbReference>
<dbReference type="InterPro" id="IPR036236">
    <property type="entry name" value="Znf_C2H2_sf"/>
</dbReference>
<dbReference type="Pfam" id="PF00096">
    <property type="entry name" value="zf-C2H2"/>
    <property type="match status" value="2"/>
</dbReference>
<keyword evidence="1" id="KW-0479">Metal-binding</keyword>
<accession>A0A6P8WST4</accession>
<dbReference type="InterPro" id="IPR006578">
    <property type="entry name" value="MADF-dom"/>
</dbReference>
<feature type="domain" description="C2H2-type" evidence="6">
    <location>
        <begin position="475"/>
        <end position="502"/>
    </location>
</feature>
<dbReference type="PROSITE" id="PS50157">
    <property type="entry name" value="ZINC_FINGER_C2H2_2"/>
    <property type="match status" value="7"/>
</dbReference>
<feature type="domain" description="MADF" evidence="7">
    <location>
        <begin position="149"/>
        <end position="242"/>
    </location>
</feature>
<evidence type="ECO:0000259" key="7">
    <source>
        <dbReference type="PROSITE" id="PS51029"/>
    </source>
</evidence>
<dbReference type="SUPFAM" id="SSF57667">
    <property type="entry name" value="beta-beta-alpha zinc fingers"/>
    <property type="match status" value="4"/>
</dbReference>
<dbReference type="SMART" id="SM00355">
    <property type="entry name" value="ZnF_C2H2"/>
    <property type="match status" value="8"/>
</dbReference>
<dbReference type="PANTHER" id="PTHR23235">
    <property type="entry name" value="KRUEPPEL-LIKE TRANSCRIPTION FACTOR"/>
    <property type="match status" value="1"/>
</dbReference>
<dbReference type="GO" id="GO:0006355">
    <property type="term" value="P:regulation of DNA-templated transcription"/>
    <property type="evidence" value="ECO:0007669"/>
    <property type="project" value="UniProtKB-ARBA"/>
</dbReference>
<feature type="domain" description="C2H2-type" evidence="6">
    <location>
        <begin position="503"/>
        <end position="530"/>
    </location>
</feature>
<dbReference type="GO" id="GO:0008270">
    <property type="term" value="F:zinc ion binding"/>
    <property type="evidence" value="ECO:0007669"/>
    <property type="project" value="UniProtKB-KW"/>
</dbReference>
<evidence type="ECO:0000256" key="4">
    <source>
        <dbReference type="ARBA" id="ARBA00022833"/>
    </source>
</evidence>
<evidence type="ECO:0000259" key="6">
    <source>
        <dbReference type="PROSITE" id="PS50157"/>
    </source>
</evidence>
<dbReference type="PROSITE" id="PS00028">
    <property type="entry name" value="ZINC_FINGER_C2H2_1"/>
    <property type="match status" value="7"/>
</dbReference>
<evidence type="ECO:0000256" key="3">
    <source>
        <dbReference type="ARBA" id="ARBA00022771"/>
    </source>
</evidence>
<dbReference type="AlphaFoldDB" id="A0A6P8WST4"/>
<dbReference type="InterPro" id="IPR013087">
    <property type="entry name" value="Znf_C2H2_type"/>
</dbReference>
<feature type="domain" description="C2H2-type" evidence="6">
    <location>
        <begin position="419"/>
        <end position="446"/>
    </location>
</feature>
<dbReference type="FunFam" id="3.30.160.60:FF:000110">
    <property type="entry name" value="Zinc finger protein-like"/>
    <property type="match status" value="1"/>
</dbReference>
<keyword evidence="3 5" id="KW-0863">Zinc-finger</keyword>
<dbReference type="PROSITE" id="PS51029">
    <property type="entry name" value="MADF"/>
    <property type="match status" value="1"/>
</dbReference>